<dbReference type="GO" id="GO:0038023">
    <property type="term" value="F:signaling receptor activity"/>
    <property type="evidence" value="ECO:0007669"/>
    <property type="project" value="InterPro"/>
</dbReference>
<keyword evidence="8 21" id="KW-0472">Membrane</keyword>
<evidence type="ECO:0000259" key="22">
    <source>
        <dbReference type="SMART" id="SM00079"/>
    </source>
</evidence>
<evidence type="ECO:0000256" key="5">
    <source>
        <dbReference type="ARBA" id="ARBA00022989"/>
    </source>
</evidence>
<dbReference type="AlphaFoldDB" id="A0A7I8VPX9"/>
<dbReference type="FunFam" id="3.40.190.10:FF:000072">
    <property type="entry name" value="glutamate receptor ionotropic, kainate 4"/>
    <property type="match status" value="1"/>
</dbReference>
<evidence type="ECO:0000256" key="10">
    <source>
        <dbReference type="ARBA" id="ARBA00023180"/>
    </source>
</evidence>
<dbReference type="SUPFAM" id="SSF53822">
    <property type="entry name" value="Periplasmic binding protein-like I"/>
    <property type="match status" value="1"/>
</dbReference>
<dbReference type="InterPro" id="IPR028082">
    <property type="entry name" value="Peripla_BP_I"/>
</dbReference>
<feature type="site" description="Interaction with the cone snail toxin Con-ikot-ikot" evidence="18">
    <location>
        <position position="557"/>
    </location>
</feature>
<dbReference type="InterPro" id="IPR001828">
    <property type="entry name" value="ANF_lig-bd_rcpt"/>
</dbReference>
<dbReference type="GO" id="GO:0015276">
    <property type="term" value="F:ligand-gated monoatomic ion channel activity"/>
    <property type="evidence" value="ECO:0007669"/>
    <property type="project" value="InterPro"/>
</dbReference>
<evidence type="ECO:0000256" key="19">
    <source>
        <dbReference type="PIRSR" id="PIRSR601508-3"/>
    </source>
</evidence>
<evidence type="ECO:0000256" key="4">
    <source>
        <dbReference type="ARBA" id="ARBA00022729"/>
    </source>
</evidence>
<dbReference type="Gene3D" id="3.40.50.2300">
    <property type="match status" value="2"/>
</dbReference>
<feature type="domain" description="Ionotropic glutamate receptor L-glutamate and glycine-binding" evidence="23">
    <location>
        <begin position="308"/>
        <end position="369"/>
    </location>
</feature>
<dbReference type="GO" id="GO:0042734">
    <property type="term" value="C:presynaptic membrane"/>
    <property type="evidence" value="ECO:0007669"/>
    <property type="project" value="UniProtKB-SubCell"/>
</dbReference>
<keyword evidence="1" id="KW-0813">Transport</keyword>
<keyword evidence="9" id="KW-0675">Receptor</keyword>
<dbReference type="InterPro" id="IPR019594">
    <property type="entry name" value="Glu/Gly-bd"/>
</dbReference>
<proteinExistence type="predicted"/>
<feature type="transmembrane region" description="Helical" evidence="21">
    <location>
        <begin position="425"/>
        <end position="446"/>
    </location>
</feature>
<evidence type="ECO:0000313" key="24">
    <source>
        <dbReference type="EMBL" id="CAD5117346.1"/>
    </source>
</evidence>
<feature type="transmembrane region" description="Helical" evidence="21">
    <location>
        <begin position="685"/>
        <end position="712"/>
    </location>
</feature>
<evidence type="ECO:0000256" key="3">
    <source>
        <dbReference type="ARBA" id="ARBA00022692"/>
    </source>
</evidence>
<dbReference type="SMART" id="SM00079">
    <property type="entry name" value="PBPe"/>
    <property type="match status" value="1"/>
</dbReference>
<keyword evidence="11" id="KW-0628">Postsynaptic cell membrane</keyword>
<keyword evidence="6" id="KW-0770">Synapse</keyword>
<evidence type="ECO:0000256" key="8">
    <source>
        <dbReference type="ARBA" id="ARBA00023136"/>
    </source>
</evidence>
<keyword evidence="19" id="KW-1015">Disulfide bond</keyword>
<evidence type="ECO:0000256" key="9">
    <source>
        <dbReference type="ARBA" id="ARBA00023170"/>
    </source>
</evidence>
<protein>
    <submittedName>
        <fullName evidence="24">DgyrCDS6130</fullName>
    </submittedName>
</protein>
<dbReference type="Pfam" id="PF10613">
    <property type="entry name" value="Lig_chan-Glu_bd"/>
    <property type="match status" value="1"/>
</dbReference>
<dbReference type="FunFam" id="1.10.287.70:FF:000010">
    <property type="entry name" value="Putative glutamate receptor ionotropic kainate 1"/>
    <property type="match status" value="1"/>
</dbReference>
<evidence type="ECO:0000256" key="12">
    <source>
        <dbReference type="ARBA" id="ARBA00023273"/>
    </source>
</evidence>
<reference evidence="24 25" key="1">
    <citation type="submission" date="2020-08" db="EMBL/GenBank/DDBJ databases">
        <authorList>
            <person name="Hejnol A."/>
        </authorList>
    </citation>
    <scope>NUCLEOTIDE SEQUENCE [LARGE SCALE GENOMIC DNA]</scope>
</reference>
<keyword evidence="25" id="KW-1185">Reference proteome</keyword>
<keyword evidence="7" id="KW-0406">Ion transport</keyword>
<evidence type="ECO:0000256" key="21">
    <source>
        <dbReference type="SAM" id="Phobius"/>
    </source>
</evidence>
<comment type="caution">
    <text evidence="24">The sequence shown here is derived from an EMBL/GenBank/DDBJ whole genome shotgun (WGS) entry which is preliminary data.</text>
</comment>
<evidence type="ECO:0000256" key="16">
    <source>
        <dbReference type="ARBA" id="ARBA00034107"/>
    </source>
</evidence>
<feature type="binding site" evidence="17">
    <location>
        <position position="552"/>
    </location>
    <ligand>
        <name>L-glutamate</name>
        <dbReference type="ChEBI" id="CHEBI:29985"/>
    </ligand>
</feature>
<evidence type="ECO:0000256" key="18">
    <source>
        <dbReference type="PIRSR" id="PIRSR601508-2"/>
    </source>
</evidence>
<evidence type="ECO:0000256" key="13">
    <source>
        <dbReference type="ARBA" id="ARBA00023286"/>
    </source>
</evidence>
<sequence>MEIPHIETSYRRSESSEQSSINLYPDFELLSKAFTAFISRAGWEKFVILYKDAGNLLRLEQIFKLSSIKGNKIMFGKLESDESPPNYRPILQRIKKRENFNNIVLDCDIDEVRVIVDQASSLDMLSSYYKYFLTSLDIELLEVRKHNPVNITGYRLINPNNAMVKKFVREYRGRKRVTSIKTELALIYDSVFALTNALEEANKGHVIRPIPLSCSKSDAWEDGSTINNLLANTRLDGLTGRIEFVDGKRRNLQMDLVEINFSGETEKVGYWNVSTGLNITRNYSQLNDKITDSLQNKTLRVTTIAEEPYIFVKNDSEGNITFEGYCVDLLEAISKMHNFNYSIYLVPDMNYGVEDKSGNWNGMVGELINKRADLAVASLTITYDRERVIDFTKPFMNLGISIIFKKPEKKDPYLFSFLSPLSFQIWLYVLVAYLGVSFTLFIVARFSPYEWYNPHPCDKDSDVVENQFTLLNSLWFTIGSLMQQGSEVAPRAVSTRLVSGIWWFFTLIIISSYTANLAAFLTVERMVSPIESADDLAKQVAIRYGTLRGGSTMAFFRDSEIETYQRMWKFMEKTTPSVFANTTEEGIKRVKKGNYAFLLESTMNEYKVERDCDLMQVGGLLDSKGYGIGTPMGSIWRDKISSSILKLAEDQKLQIFYNKWWKEKGGGGQCETDDKKQKDANALSIANVGGIFVVLLGGLSLSLIVAVLEFVWKANKNAGEDRRSICQEMADELRFAVRCTGSSTKSLSNPEHKRPRKTTVTDNGLTLMPLTGSYTYNGSGRSASSKYIST</sequence>
<dbReference type="Pfam" id="PF01094">
    <property type="entry name" value="ANF_receptor"/>
    <property type="match status" value="1"/>
</dbReference>
<feature type="site" description="Crucial to convey clamshell closure to channel opening" evidence="18">
    <location>
        <position position="530"/>
    </location>
</feature>
<dbReference type="FunFam" id="3.40.190.10:FF:000060">
    <property type="entry name" value="Glutamate receptor ionotropic, kainate 1"/>
    <property type="match status" value="1"/>
</dbReference>
<accession>A0A7I8VPX9</accession>
<dbReference type="EMBL" id="CAJFCJ010000007">
    <property type="protein sequence ID" value="CAD5117346.1"/>
    <property type="molecule type" value="Genomic_DNA"/>
</dbReference>
<dbReference type="GO" id="GO:0045211">
    <property type="term" value="C:postsynaptic membrane"/>
    <property type="evidence" value="ECO:0007669"/>
    <property type="project" value="UniProtKB-SubCell"/>
</dbReference>
<evidence type="ECO:0000256" key="20">
    <source>
        <dbReference type="SAM" id="MobiDB-lite"/>
    </source>
</evidence>
<feature type="binding site" evidence="17">
    <location>
        <position position="551"/>
    </location>
    <ligand>
        <name>L-glutamate</name>
        <dbReference type="ChEBI" id="CHEBI:29985"/>
    </ligand>
</feature>
<keyword evidence="10" id="KW-0325">Glycoprotein</keyword>
<keyword evidence="13" id="KW-1071">Ligand-gated ion channel</keyword>
<feature type="disulfide bond" evidence="19">
    <location>
        <begin position="612"/>
        <end position="670"/>
    </location>
</feature>
<feature type="transmembrane region" description="Helical" evidence="21">
    <location>
        <begin position="501"/>
        <end position="523"/>
    </location>
</feature>
<dbReference type="InterPro" id="IPR001508">
    <property type="entry name" value="Iono_Glu_rcpt_met"/>
</dbReference>
<dbReference type="InterPro" id="IPR001320">
    <property type="entry name" value="Iontro_rcpt_C"/>
</dbReference>
<evidence type="ECO:0000256" key="6">
    <source>
        <dbReference type="ARBA" id="ARBA00023018"/>
    </source>
</evidence>
<evidence type="ECO:0000256" key="1">
    <source>
        <dbReference type="ARBA" id="ARBA00022448"/>
    </source>
</evidence>
<evidence type="ECO:0000256" key="14">
    <source>
        <dbReference type="ARBA" id="ARBA00023303"/>
    </source>
</evidence>
<evidence type="ECO:0000259" key="23">
    <source>
        <dbReference type="SMART" id="SM00918"/>
    </source>
</evidence>
<gene>
    <name evidence="24" type="ORF">DGYR_LOCUS5881</name>
</gene>
<dbReference type="SMART" id="SM00918">
    <property type="entry name" value="Lig_chan-Glu_bd"/>
    <property type="match status" value="1"/>
</dbReference>
<dbReference type="SUPFAM" id="SSF53850">
    <property type="entry name" value="Periplasmic binding protein-like II"/>
    <property type="match status" value="1"/>
</dbReference>
<dbReference type="PANTHER" id="PTHR18966">
    <property type="entry name" value="IONOTROPIC GLUTAMATE RECEPTOR"/>
    <property type="match status" value="1"/>
</dbReference>
<name>A0A7I8VPX9_9ANNE</name>
<feature type="binding site" evidence="17">
    <location>
        <position position="385"/>
    </location>
    <ligand>
        <name>L-glutamate</name>
        <dbReference type="ChEBI" id="CHEBI:29985"/>
    </ligand>
</feature>
<dbReference type="PRINTS" id="PR00177">
    <property type="entry name" value="NMDARECEPTOR"/>
</dbReference>
<evidence type="ECO:0000256" key="11">
    <source>
        <dbReference type="ARBA" id="ARBA00023257"/>
    </source>
</evidence>
<evidence type="ECO:0000256" key="15">
    <source>
        <dbReference type="ARBA" id="ARBA00034104"/>
    </source>
</evidence>
<evidence type="ECO:0000256" key="17">
    <source>
        <dbReference type="PIRSR" id="PIRSR601508-1"/>
    </source>
</evidence>
<dbReference type="OrthoDB" id="5984008at2759"/>
<feature type="site" description="Interaction with the cone snail toxin Con-ikot-ikot" evidence="18">
    <location>
        <position position="646"/>
    </location>
</feature>
<feature type="binding site" evidence="17">
    <location>
        <position position="600"/>
    </location>
    <ligand>
        <name>L-glutamate</name>
        <dbReference type="ChEBI" id="CHEBI:29985"/>
    </ligand>
</feature>
<keyword evidence="14" id="KW-0407">Ion channel</keyword>
<dbReference type="Proteomes" id="UP000549394">
    <property type="component" value="Unassembled WGS sequence"/>
</dbReference>
<keyword evidence="5 21" id="KW-1133">Transmembrane helix</keyword>
<evidence type="ECO:0000256" key="2">
    <source>
        <dbReference type="ARBA" id="ARBA00022475"/>
    </source>
</evidence>
<comment type="subcellular location">
    <subcellularLocation>
        <location evidence="15">Postsynaptic cell membrane</location>
        <topology evidence="15">Multi-pass membrane protein</topology>
    </subcellularLocation>
    <subcellularLocation>
        <location evidence="16">Presynaptic cell membrane</location>
        <topology evidence="16">Multi-pass membrane protein</topology>
    </subcellularLocation>
</comment>
<keyword evidence="2" id="KW-1003">Cell membrane</keyword>
<organism evidence="24 25">
    <name type="scientific">Dimorphilus gyrociliatus</name>
    <dbReference type="NCBI Taxonomy" id="2664684"/>
    <lineage>
        <taxon>Eukaryota</taxon>
        <taxon>Metazoa</taxon>
        <taxon>Spiralia</taxon>
        <taxon>Lophotrochozoa</taxon>
        <taxon>Annelida</taxon>
        <taxon>Polychaeta</taxon>
        <taxon>Polychaeta incertae sedis</taxon>
        <taxon>Dinophilidae</taxon>
        <taxon>Dimorphilus</taxon>
    </lineage>
</organism>
<keyword evidence="4" id="KW-0732">Signal</keyword>
<feature type="region of interest" description="Disordered" evidence="20">
    <location>
        <begin position="742"/>
        <end position="762"/>
    </location>
</feature>
<evidence type="ECO:0000256" key="7">
    <source>
        <dbReference type="ARBA" id="ARBA00023065"/>
    </source>
</evidence>
<dbReference type="Gene3D" id="3.40.190.10">
    <property type="entry name" value="Periplasmic binding protein-like II"/>
    <property type="match status" value="1"/>
</dbReference>
<feature type="binding site" evidence="17">
    <location>
        <position position="380"/>
    </location>
    <ligand>
        <name>L-glutamate</name>
        <dbReference type="ChEBI" id="CHEBI:29985"/>
    </ligand>
</feature>
<dbReference type="InterPro" id="IPR015683">
    <property type="entry name" value="Ionotropic_Glu_rcpt"/>
</dbReference>
<dbReference type="Pfam" id="PF00060">
    <property type="entry name" value="Lig_chan"/>
    <property type="match status" value="1"/>
</dbReference>
<keyword evidence="12" id="KW-0966">Cell projection</keyword>
<dbReference type="Gene3D" id="1.10.287.70">
    <property type="match status" value="1"/>
</dbReference>
<keyword evidence="3 21" id="KW-0812">Transmembrane</keyword>
<feature type="domain" description="Ionotropic glutamate receptor C-terminal" evidence="22">
    <location>
        <begin position="298"/>
        <end position="663"/>
    </location>
</feature>
<evidence type="ECO:0000313" key="25">
    <source>
        <dbReference type="Proteomes" id="UP000549394"/>
    </source>
</evidence>